<protein>
    <submittedName>
        <fullName evidence="2">Uncharacterized protein</fullName>
    </submittedName>
</protein>
<keyword evidence="3" id="KW-1185">Reference proteome</keyword>
<proteinExistence type="predicted"/>
<dbReference type="EMBL" id="JAAOAQ010000034">
    <property type="protein sequence ID" value="KAF5570570.1"/>
    <property type="molecule type" value="Genomic_DNA"/>
</dbReference>
<reference evidence="2 3" key="1">
    <citation type="submission" date="2020-05" db="EMBL/GenBank/DDBJ databases">
        <title>Identification and distribution of gene clusters putatively required for synthesis of sphingolipid metabolism inhibitors in phylogenetically diverse species of the filamentous fungus Fusarium.</title>
        <authorList>
            <person name="Kim H.-S."/>
            <person name="Busman M."/>
            <person name="Brown D.W."/>
            <person name="Divon H."/>
            <person name="Uhlig S."/>
            <person name="Proctor R.H."/>
        </authorList>
    </citation>
    <scope>NUCLEOTIDE SEQUENCE [LARGE SCALE GENOMIC DNA]</scope>
    <source>
        <strain evidence="2 3">NRRL 13617</strain>
    </source>
</reference>
<dbReference type="Proteomes" id="UP000582016">
    <property type="component" value="Unassembled WGS sequence"/>
</dbReference>
<accession>A0A8H5KA87</accession>
<evidence type="ECO:0000256" key="1">
    <source>
        <dbReference type="SAM" id="MobiDB-lite"/>
    </source>
</evidence>
<organism evidence="2 3">
    <name type="scientific">Fusarium phyllophilum</name>
    <dbReference type="NCBI Taxonomy" id="47803"/>
    <lineage>
        <taxon>Eukaryota</taxon>
        <taxon>Fungi</taxon>
        <taxon>Dikarya</taxon>
        <taxon>Ascomycota</taxon>
        <taxon>Pezizomycotina</taxon>
        <taxon>Sordariomycetes</taxon>
        <taxon>Hypocreomycetidae</taxon>
        <taxon>Hypocreales</taxon>
        <taxon>Nectriaceae</taxon>
        <taxon>Fusarium</taxon>
        <taxon>Fusarium fujikuroi species complex</taxon>
    </lineage>
</organism>
<evidence type="ECO:0000313" key="3">
    <source>
        <dbReference type="Proteomes" id="UP000582016"/>
    </source>
</evidence>
<gene>
    <name evidence="2" type="ORF">FPHYL_1084</name>
</gene>
<sequence length="104" mass="11477">MENTTKTYNSEDSPVVTDLSTNSPLLGLTMGEQTGSRILQELWSGKDYVAMTTTYKTATIKKVQTLVEKLSISIPHRHKLCPNNLRFVAKFEASESQPGGGKET</sequence>
<comment type="caution">
    <text evidence="2">The sequence shown here is derived from an EMBL/GenBank/DDBJ whole genome shotgun (WGS) entry which is preliminary data.</text>
</comment>
<feature type="region of interest" description="Disordered" evidence="1">
    <location>
        <begin position="1"/>
        <end position="21"/>
    </location>
</feature>
<dbReference type="AlphaFoldDB" id="A0A8H5KA87"/>
<dbReference type="OrthoDB" id="4776075at2759"/>
<evidence type="ECO:0000313" key="2">
    <source>
        <dbReference type="EMBL" id="KAF5570570.1"/>
    </source>
</evidence>
<name>A0A8H5KA87_9HYPO</name>